<evidence type="ECO:0000313" key="7">
    <source>
        <dbReference type="Proteomes" id="UP000188235"/>
    </source>
</evidence>
<dbReference type="GO" id="GO:0003677">
    <property type="term" value="F:DNA binding"/>
    <property type="evidence" value="ECO:0007669"/>
    <property type="project" value="UniProtKB-KW"/>
</dbReference>
<evidence type="ECO:0000313" key="6">
    <source>
        <dbReference type="EMBL" id="AQP51600.1"/>
    </source>
</evidence>
<accession>A0A1Q2CZM8</accession>
<proteinExistence type="predicted"/>
<keyword evidence="2" id="KW-0238">DNA-binding</keyword>
<sequence length="74" mass="8112">MLLGVTSQTGPNLGATPRSLAERARDHIRERITSGQYPPGSRIKERELSEELGISRMLPTWGRCRGRSGPGGRP</sequence>
<dbReference type="Pfam" id="PF00392">
    <property type="entry name" value="GntR"/>
    <property type="match status" value="1"/>
</dbReference>
<dbReference type="STRING" id="399497.BW733_13010"/>
<keyword evidence="3" id="KW-0804">Transcription</keyword>
<dbReference type="SUPFAM" id="SSF46785">
    <property type="entry name" value="Winged helix' DNA-binding domain"/>
    <property type="match status" value="1"/>
</dbReference>
<dbReference type="Gene3D" id="1.10.10.10">
    <property type="entry name" value="Winged helix-like DNA-binding domain superfamily/Winged helix DNA-binding domain"/>
    <property type="match status" value="1"/>
</dbReference>
<protein>
    <recommendedName>
        <fullName evidence="5">HTH gntR-type domain-containing protein</fullName>
    </recommendedName>
</protein>
<dbReference type="KEGG" id="tfa:BW733_13010"/>
<dbReference type="GO" id="GO:0003700">
    <property type="term" value="F:DNA-binding transcription factor activity"/>
    <property type="evidence" value="ECO:0007669"/>
    <property type="project" value="InterPro"/>
</dbReference>
<keyword evidence="1" id="KW-0805">Transcription regulation</keyword>
<dbReference type="OrthoDB" id="8663149at2"/>
<keyword evidence="7" id="KW-1185">Reference proteome</keyword>
<dbReference type="InterPro" id="IPR036388">
    <property type="entry name" value="WH-like_DNA-bd_sf"/>
</dbReference>
<evidence type="ECO:0000256" key="2">
    <source>
        <dbReference type="ARBA" id="ARBA00023125"/>
    </source>
</evidence>
<dbReference type="Proteomes" id="UP000188235">
    <property type="component" value="Chromosome"/>
</dbReference>
<feature type="region of interest" description="Disordered" evidence="4">
    <location>
        <begin position="1"/>
        <end position="20"/>
    </location>
</feature>
<feature type="domain" description="HTH gntR-type" evidence="5">
    <location>
        <begin position="20"/>
        <end position="57"/>
    </location>
</feature>
<gene>
    <name evidence="6" type="ORF">BW733_13010</name>
</gene>
<dbReference type="EMBL" id="CP019607">
    <property type="protein sequence ID" value="AQP51600.1"/>
    <property type="molecule type" value="Genomic_DNA"/>
</dbReference>
<reference evidence="6 7" key="1">
    <citation type="journal article" date="2008" name="Int. J. Syst. Evol. Microbiol.">
        <title>Tessaracoccus flavescens sp. nov., isolated from marine sediment.</title>
        <authorList>
            <person name="Lee D.W."/>
            <person name="Lee S.D."/>
        </authorList>
    </citation>
    <scope>NUCLEOTIDE SEQUENCE [LARGE SCALE GENOMIC DNA]</scope>
    <source>
        <strain evidence="6 7">SST-39T</strain>
    </source>
</reference>
<feature type="compositionally biased region" description="Polar residues" evidence="4">
    <location>
        <begin position="1"/>
        <end position="11"/>
    </location>
</feature>
<dbReference type="InterPro" id="IPR000524">
    <property type="entry name" value="Tscrpt_reg_HTH_GntR"/>
</dbReference>
<evidence type="ECO:0000256" key="4">
    <source>
        <dbReference type="SAM" id="MobiDB-lite"/>
    </source>
</evidence>
<evidence type="ECO:0000256" key="3">
    <source>
        <dbReference type="ARBA" id="ARBA00023163"/>
    </source>
</evidence>
<name>A0A1Q2CZM8_9ACTN</name>
<evidence type="ECO:0000256" key="1">
    <source>
        <dbReference type="ARBA" id="ARBA00023015"/>
    </source>
</evidence>
<organism evidence="6 7">
    <name type="scientific">Tessaracoccus flavescens</name>
    <dbReference type="NCBI Taxonomy" id="399497"/>
    <lineage>
        <taxon>Bacteria</taxon>
        <taxon>Bacillati</taxon>
        <taxon>Actinomycetota</taxon>
        <taxon>Actinomycetes</taxon>
        <taxon>Propionibacteriales</taxon>
        <taxon>Propionibacteriaceae</taxon>
        <taxon>Tessaracoccus</taxon>
    </lineage>
</organism>
<dbReference type="RefSeq" id="WP_077351052.1">
    <property type="nucleotide sequence ID" value="NZ_CP019607.1"/>
</dbReference>
<evidence type="ECO:0000259" key="5">
    <source>
        <dbReference type="Pfam" id="PF00392"/>
    </source>
</evidence>
<dbReference type="InterPro" id="IPR036390">
    <property type="entry name" value="WH_DNA-bd_sf"/>
</dbReference>
<dbReference type="AlphaFoldDB" id="A0A1Q2CZM8"/>